<proteinExistence type="predicted"/>
<dbReference type="InterPro" id="IPR038559">
    <property type="entry name" value="XkdN-like_sf"/>
</dbReference>
<dbReference type="Pfam" id="PF08890">
    <property type="entry name" value="Phage_TAC_5"/>
    <property type="match status" value="1"/>
</dbReference>
<evidence type="ECO:0000313" key="1">
    <source>
        <dbReference type="EMBL" id="MFD2671035.1"/>
    </source>
</evidence>
<evidence type="ECO:0008006" key="3">
    <source>
        <dbReference type="Google" id="ProtNLM"/>
    </source>
</evidence>
<protein>
    <recommendedName>
        <fullName evidence="3">Phage XkdN-like protein</fullName>
    </recommendedName>
</protein>
<dbReference type="EMBL" id="JBHUMM010000007">
    <property type="protein sequence ID" value="MFD2671035.1"/>
    <property type="molecule type" value="Genomic_DNA"/>
</dbReference>
<dbReference type="Proteomes" id="UP001597497">
    <property type="component" value="Unassembled WGS sequence"/>
</dbReference>
<gene>
    <name evidence="1" type="ORF">ACFSUC_05360</name>
</gene>
<evidence type="ECO:0000313" key="2">
    <source>
        <dbReference type="Proteomes" id="UP001597497"/>
    </source>
</evidence>
<accession>A0ABW5R7I5</accession>
<reference evidence="2" key="1">
    <citation type="journal article" date="2019" name="Int. J. Syst. Evol. Microbiol.">
        <title>The Global Catalogue of Microorganisms (GCM) 10K type strain sequencing project: providing services to taxonomists for standard genome sequencing and annotation.</title>
        <authorList>
            <consortium name="The Broad Institute Genomics Platform"/>
            <consortium name="The Broad Institute Genome Sequencing Center for Infectious Disease"/>
            <person name="Wu L."/>
            <person name="Ma J."/>
        </authorList>
    </citation>
    <scope>NUCLEOTIDE SEQUENCE [LARGE SCALE GENOMIC DNA]</scope>
    <source>
        <strain evidence="2">KCTC 33676</strain>
    </source>
</reference>
<dbReference type="RefSeq" id="WP_379928452.1">
    <property type="nucleotide sequence ID" value="NZ_JBHUMM010000007.1"/>
</dbReference>
<organism evidence="1 2">
    <name type="scientific">Marinicrinis sediminis</name>
    <dbReference type="NCBI Taxonomy" id="1652465"/>
    <lineage>
        <taxon>Bacteria</taxon>
        <taxon>Bacillati</taxon>
        <taxon>Bacillota</taxon>
        <taxon>Bacilli</taxon>
        <taxon>Bacillales</taxon>
        <taxon>Paenibacillaceae</taxon>
    </lineage>
</organism>
<keyword evidence="2" id="KW-1185">Reference proteome</keyword>
<dbReference type="Gene3D" id="3.30.2220.30">
    <property type="match status" value="1"/>
</dbReference>
<dbReference type="InterPro" id="IPR014986">
    <property type="entry name" value="XkdN-like"/>
</dbReference>
<sequence length="130" mass="14640">MEETKANDVLRALLDVEVRPQKMVQMSRFGVEFHIQALDGKTINRIREQASFPTKKGKQLDEEKFGALVIEKACLVPNWSEVQLVEKFGPTPADVIQKRLLAGEIAKLTTEILELSGFSNDEEALDEVKN</sequence>
<name>A0ABW5R7I5_9BACL</name>
<comment type="caution">
    <text evidence="1">The sequence shown here is derived from an EMBL/GenBank/DDBJ whole genome shotgun (WGS) entry which is preliminary data.</text>
</comment>